<dbReference type="Gene3D" id="2.40.128.520">
    <property type="match status" value="1"/>
</dbReference>
<evidence type="ECO:0000313" key="4">
    <source>
        <dbReference type="Proteomes" id="UP000522081"/>
    </source>
</evidence>
<organism evidence="3 4">
    <name type="scientific">Novosphingobium marinum</name>
    <dbReference type="NCBI Taxonomy" id="1514948"/>
    <lineage>
        <taxon>Bacteria</taxon>
        <taxon>Pseudomonadati</taxon>
        <taxon>Pseudomonadota</taxon>
        <taxon>Alphaproteobacteria</taxon>
        <taxon>Sphingomonadales</taxon>
        <taxon>Sphingomonadaceae</taxon>
        <taxon>Novosphingobium</taxon>
    </lineage>
</organism>
<keyword evidence="1" id="KW-0732">Signal</keyword>
<keyword evidence="4" id="KW-1185">Reference proteome</keyword>
<name>A0A7Y9Y0T3_9SPHN</name>
<dbReference type="RefSeq" id="WP_218845286.1">
    <property type="nucleotide sequence ID" value="NZ_BMGF01000007.1"/>
</dbReference>
<proteinExistence type="predicted"/>
<evidence type="ECO:0000256" key="1">
    <source>
        <dbReference type="SAM" id="SignalP"/>
    </source>
</evidence>
<sequence length="139" mass="15053">MIRLVIMGAALIFASNAAHARQTGAPNEAIMGVWANPSGSVRVRIEECGTKLCGVVVYANEKAKADAAKAGTDVLIGINLFREFDRYGRNKWRGKVLVPDLDRTVGGELKPISADTLQVHGCMFGHVGCKNQKWTRVSN</sequence>
<dbReference type="EMBL" id="JACBZF010000006">
    <property type="protein sequence ID" value="NYH96643.1"/>
    <property type="molecule type" value="Genomic_DNA"/>
</dbReference>
<feature type="domain" description="DUF2147" evidence="2">
    <location>
        <begin position="32"/>
        <end position="136"/>
    </location>
</feature>
<accession>A0A7Y9Y0T3</accession>
<dbReference type="Proteomes" id="UP000522081">
    <property type="component" value="Unassembled WGS sequence"/>
</dbReference>
<dbReference type="PANTHER" id="PTHR36919">
    <property type="entry name" value="BLR1215 PROTEIN"/>
    <property type="match status" value="1"/>
</dbReference>
<feature type="chain" id="PRO_5031065109" evidence="1">
    <location>
        <begin position="21"/>
        <end position="139"/>
    </location>
</feature>
<dbReference type="AlphaFoldDB" id="A0A7Y9Y0T3"/>
<dbReference type="PANTHER" id="PTHR36919:SF2">
    <property type="entry name" value="BLL6627 PROTEIN"/>
    <property type="match status" value="1"/>
</dbReference>
<dbReference type="InterPro" id="IPR019223">
    <property type="entry name" value="DUF2147"/>
</dbReference>
<feature type="signal peptide" evidence="1">
    <location>
        <begin position="1"/>
        <end position="20"/>
    </location>
</feature>
<evidence type="ECO:0000259" key="2">
    <source>
        <dbReference type="Pfam" id="PF09917"/>
    </source>
</evidence>
<reference evidence="3 4" key="1">
    <citation type="submission" date="2020-07" db="EMBL/GenBank/DDBJ databases">
        <title>Genomic Encyclopedia of Type Strains, Phase IV (KMG-IV): sequencing the most valuable type-strain genomes for metagenomic binning, comparative biology and taxonomic classification.</title>
        <authorList>
            <person name="Goeker M."/>
        </authorList>
    </citation>
    <scope>NUCLEOTIDE SEQUENCE [LARGE SCALE GENOMIC DNA]</scope>
    <source>
        <strain evidence="3 4">DSM 29043</strain>
    </source>
</reference>
<gene>
    <name evidence="3" type="ORF">FHS75_002994</name>
</gene>
<dbReference type="Pfam" id="PF09917">
    <property type="entry name" value="DUF2147"/>
    <property type="match status" value="1"/>
</dbReference>
<protein>
    <submittedName>
        <fullName evidence="3">Uncharacterized protein (DUF2147 family)</fullName>
    </submittedName>
</protein>
<evidence type="ECO:0000313" key="3">
    <source>
        <dbReference type="EMBL" id="NYH96643.1"/>
    </source>
</evidence>
<comment type="caution">
    <text evidence="3">The sequence shown here is derived from an EMBL/GenBank/DDBJ whole genome shotgun (WGS) entry which is preliminary data.</text>
</comment>